<protein>
    <recommendedName>
        <fullName evidence="4">RRM domain-containing protein</fullName>
    </recommendedName>
</protein>
<dbReference type="EnsemblMetazoa" id="SMAR014021-RA">
    <property type="protein sequence ID" value="SMAR014021-PA"/>
    <property type="gene ID" value="SMAR014021"/>
</dbReference>
<reference evidence="6" key="1">
    <citation type="submission" date="2011-05" db="EMBL/GenBank/DDBJ databases">
        <authorList>
            <person name="Richards S.R."/>
            <person name="Qu J."/>
            <person name="Jiang H."/>
            <person name="Jhangiani S.N."/>
            <person name="Agravi P."/>
            <person name="Goodspeed R."/>
            <person name="Gross S."/>
            <person name="Mandapat C."/>
            <person name="Jackson L."/>
            <person name="Mathew T."/>
            <person name="Pu L."/>
            <person name="Thornton R."/>
            <person name="Saada N."/>
            <person name="Wilczek-Boney K.B."/>
            <person name="Lee S."/>
            <person name="Kovar C."/>
            <person name="Wu Y."/>
            <person name="Scherer S.E."/>
            <person name="Worley K.C."/>
            <person name="Muzny D.M."/>
            <person name="Gibbs R."/>
        </authorList>
    </citation>
    <scope>NUCLEOTIDE SEQUENCE</scope>
    <source>
        <strain evidence="6">Brora</strain>
    </source>
</reference>
<reference evidence="5" key="2">
    <citation type="submission" date="2015-02" db="UniProtKB">
        <authorList>
            <consortium name="EnsemblMetazoa"/>
        </authorList>
    </citation>
    <scope>IDENTIFICATION</scope>
</reference>
<keyword evidence="6" id="KW-1185">Reference proteome</keyword>
<feature type="compositionally biased region" description="Gly residues" evidence="3">
    <location>
        <begin position="158"/>
        <end position="167"/>
    </location>
</feature>
<feature type="compositionally biased region" description="Gly residues" evidence="3">
    <location>
        <begin position="84"/>
        <end position="102"/>
    </location>
</feature>
<dbReference type="SUPFAM" id="SSF54928">
    <property type="entry name" value="RNA-binding domain, RBD"/>
    <property type="match status" value="1"/>
</dbReference>
<proteinExistence type="predicted"/>
<dbReference type="OMA" id="VEYDHIS"/>
<feature type="region of interest" description="Disordered" evidence="3">
    <location>
        <begin position="78"/>
        <end position="234"/>
    </location>
</feature>
<dbReference type="Gene3D" id="3.30.70.330">
    <property type="match status" value="1"/>
</dbReference>
<evidence type="ECO:0000259" key="4">
    <source>
        <dbReference type="PROSITE" id="PS50102"/>
    </source>
</evidence>
<dbReference type="GO" id="GO:0003723">
    <property type="term" value="F:RNA binding"/>
    <property type="evidence" value="ECO:0007669"/>
    <property type="project" value="UniProtKB-UniRule"/>
</dbReference>
<dbReference type="InterPro" id="IPR035979">
    <property type="entry name" value="RBD_domain_sf"/>
</dbReference>
<dbReference type="FunFam" id="3.30.70.330:FF:001074">
    <property type="entry name" value="Splicing factor, arginine/serine-rich 7"/>
    <property type="match status" value="1"/>
</dbReference>
<dbReference type="PANTHER" id="PTHR23147">
    <property type="entry name" value="SERINE/ARGININE RICH SPLICING FACTOR"/>
    <property type="match status" value="1"/>
</dbReference>
<dbReference type="STRING" id="126957.T1JJJ1"/>
<dbReference type="InterPro" id="IPR000504">
    <property type="entry name" value="RRM_dom"/>
</dbReference>
<feature type="compositionally biased region" description="Gly residues" evidence="3">
    <location>
        <begin position="111"/>
        <end position="149"/>
    </location>
</feature>
<keyword evidence="1 2" id="KW-0694">RNA-binding</keyword>
<evidence type="ECO:0000313" key="6">
    <source>
        <dbReference type="Proteomes" id="UP000014500"/>
    </source>
</evidence>
<accession>T1JJJ1</accession>
<dbReference type="Proteomes" id="UP000014500">
    <property type="component" value="Unassembled WGS sequence"/>
</dbReference>
<dbReference type="InterPro" id="IPR012677">
    <property type="entry name" value="Nucleotide-bd_a/b_plait_sf"/>
</dbReference>
<dbReference type="eggNOG" id="KOG0107">
    <property type="taxonomic scope" value="Eukaryota"/>
</dbReference>
<name>T1JJJ1_STRMM</name>
<evidence type="ECO:0000313" key="5">
    <source>
        <dbReference type="EnsemblMetazoa" id="SMAR014021-PA"/>
    </source>
</evidence>
<dbReference type="Pfam" id="PF00076">
    <property type="entry name" value="RRM_1"/>
    <property type="match status" value="1"/>
</dbReference>
<dbReference type="AlphaFoldDB" id="T1JJJ1"/>
<dbReference type="EMBL" id="JH432211">
    <property type="status" value="NOT_ANNOTATED_CDS"/>
    <property type="molecule type" value="Genomic_DNA"/>
</dbReference>
<feature type="domain" description="RRM" evidence="4">
    <location>
        <begin position="8"/>
        <end position="81"/>
    </location>
</feature>
<dbReference type="CDD" id="cd12373">
    <property type="entry name" value="RRM_SRSF3_like"/>
    <property type="match status" value="1"/>
</dbReference>
<dbReference type="HOGENOM" id="CLU_012062_20_5_1"/>
<dbReference type="SMART" id="SM00360">
    <property type="entry name" value="RRM"/>
    <property type="match status" value="1"/>
</dbReference>
<evidence type="ECO:0000256" key="1">
    <source>
        <dbReference type="ARBA" id="ARBA00022884"/>
    </source>
</evidence>
<dbReference type="InterPro" id="IPR050907">
    <property type="entry name" value="SRSF"/>
</dbReference>
<sequence length="234" mass="24125">MSRSSTGSRVYVGGLVDSVRKEDLEKEFSKFGKLNHVWVAWNPPGFAFIEFDDERDAQEAVRAMNGQDMCGSRLRVELSRGRGRGGGGGGGMRGGSRGGRGGRGGRRDSRGGGGRGGGGGGGGMFRGSGGSRGGGGGGGMHGGGGGGRGGMRDRGRSSFGGGSGGFNRGARRDRYMQNGPSSYKEMSSGGGGGGRSDRDRYNGGQYDSGDGYYSSRSPMSSSYRSRSPLGRRRK</sequence>
<organism evidence="5 6">
    <name type="scientific">Strigamia maritima</name>
    <name type="common">European centipede</name>
    <name type="synonym">Geophilus maritimus</name>
    <dbReference type="NCBI Taxonomy" id="126957"/>
    <lineage>
        <taxon>Eukaryota</taxon>
        <taxon>Metazoa</taxon>
        <taxon>Ecdysozoa</taxon>
        <taxon>Arthropoda</taxon>
        <taxon>Myriapoda</taxon>
        <taxon>Chilopoda</taxon>
        <taxon>Pleurostigmophora</taxon>
        <taxon>Geophilomorpha</taxon>
        <taxon>Linotaeniidae</taxon>
        <taxon>Strigamia</taxon>
    </lineage>
</organism>
<feature type="compositionally biased region" description="Low complexity" evidence="3">
    <location>
        <begin position="202"/>
        <end position="228"/>
    </location>
</feature>
<evidence type="ECO:0000256" key="2">
    <source>
        <dbReference type="PROSITE-ProRule" id="PRU00176"/>
    </source>
</evidence>
<evidence type="ECO:0000256" key="3">
    <source>
        <dbReference type="SAM" id="MobiDB-lite"/>
    </source>
</evidence>
<dbReference type="PROSITE" id="PS50102">
    <property type="entry name" value="RRM"/>
    <property type="match status" value="1"/>
</dbReference>